<evidence type="ECO:0000313" key="2">
    <source>
        <dbReference type="Proteomes" id="UP000260758"/>
    </source>
</evidence>
<gene>
    <name evidence="1" type="ORF">DXB99_03410</name>
</gene>
<name>A0A3E4YLE7_9FIRM</name>
<protein>
    <submittedName>
        <fullName evidence="1">Uncharacterized protein</fullName>
    </submittedName>
</protein>
<dbReference type="EMBL" id="QSTP01000001">
    <property type="protein sequence ID" value="RGM75589.1"/>
    <property type="molecule type" value="Genomic_DNA"/>
</dbReference>
<proteinExistence type="predicted"/>
<comment type="caution">
    <text evidence="1">The sequence shown here is derived from an EMBL/GenBank/DDBJ whole genome shotgun (WGS) entry which is preliminary data.</text>
</comment>
<dbReference type="RefSeq" id="WP_117718345.1">
    <property type="nucleotide sequence ID" value="NZ_QSTP01000001.1"/>
</dbReference>
<evidence type="ECO:0000313" key="1">
    <source>
        <dbReference type="EMBL" id="RGM75589.1"/>
    </source>
</evidence>
<dbReference type="Proteomes" id="UP000260758">
    <property type="component" value="Unassembled WGS sequence"/>
</dbReference>
<accession>A0A3E4YLE7</accession>
<dbReference type="AlphaFoldDB" id="A0A3E4YLE7"/>
<reference evidence="1 2" key="1">
    <citation type="submission" date="2018-08" db="EMBL/GenBank/DDBJ databases">
        <title>A genome reference for cultivated species of the human gut microbiota.</title>
        <authorList>
            <person name="Zou Y."/>
            <person name="Xue W."/>
            <person name="Luo G."/>
        </authorList>
    </citation>
    <scope>NUCLEOTIDE SEQUENCE [LARGE SCALE GENOMIC DNA]</scope>
    <source>
        <strain evidence="1 2">OM07-13</strain>
    </source>
</reference>
<organism evidence="1 2">
    <name type="scientific">Agathobacter rectalis</name>
    <dbReference type="NCBI Taxonomy" id="39491"/>
    <lineage>
        <taxon>Bacteria</taxon>
        <taxon>Bacillati</taxon>
        <taxon>Bacillota</taxon>
        <taxon>Clostridia</taxon>
        <taxon>Lachnospirales</taxon>
        <taxon>Lachnospiraceae</taxon>
        <taxon>Agathobacter</taxon>
    </lineage>
</organism>
<sequence length="66" mass="7625">MKLKKDKIVMISLQGSRFLVSCENYESKVFINNGKEYKEVTHDLSGDDKNELIDDLIYAITDLIKN</sequence>